<dbReference type="Proteomes" id="UP000325313">
    <property type="component" value="Unassembled WGS sequence"/>
</dbReference>
<organism evidence="1 2">
    <name type="scientific">Puccinia graminis f. sp. tritici</name>
    <dbReference type="NCBI Taxonomy" id="56615"/>
    <lineage>
        <taxon>Eukaryota</taxon>
        <taxon>Fungi</taxon>
        <taxon>Dikarya</taxon>
        <taxon>Basidiomycota</taxon>
        <taxon>Pucciniomycotina</taxon>
        <taxon>Pucciniomycetes</taxon>
        <taxon>Pucciniales</taxon>
        <taxon>Pucciniaceae</taxon>
        <taxon>Puccinia</taxon>
    </lineage>
</organism>
<dbReference type="AlphaFoldDB" id="A0A5B0SFN8"/>
<protein>
    <submittedName>
        <fullName evidence="1">Uncharacterized protein</fullName>
    </submittedName>
</protein>
<evidence type="ECO:0000313" key="1">
    <source>
        <dbReference type="EMBL" id="KAA1135324.1"/>
    </source>
</evidence>
<dbReference type="EMBL" id="VDEP01000039">
    <property type="protein sequence ID" value="KAA1135324.1"/>
    <property type="molecule type" value="Genomic_DNA"/>
</dbReference>
<accession>A0A5B0SFN8</accession>
<name>A0A5B0SFN8_PUCGR</name>
<evidence type="ECO:0000313" key="2">
    <source>
        <dbReference type="Proteomes" id="UP000325313"/>
    </source>
</evidence>
<comment type="caution">
    <text evidence="1">The sequence shown here is derived from an EMBL/GenBank/DDBJ whole genome shotgun (WGS) entry which is preliminary data.</text>
</comment>
<gene>
    <name evidence="1" type="ORF">PGTUg99_011099</name>
</gene>
<reference evidence="1 2" key="1">
    <citation type="submission" date="2019-05" db="EMBL/GenBank/DDBJ databases">
        <title>Emergence of the Ug99 lineage of the wheat stem rust pathogen through somatic hybridization.</title>
        <authorList>
            <person name="Li F."/>
            <person name="Upadhyaya N.M."/>
            <person name="Sperschneider J."/>
            <person name="Matny O."/>
            <person name="Nguyen-Phuc H."/>
            <person name="Mago R."/>
            <person name="Raley C."/>
            <person name="Miller M.E."/>
            <person name="Silverstein K.A.T."/>
            <person name="Henningsen E."/>
            <person name="Hirsch C.D."/>
            <person name="Visser B."/>
            <person name="Pretorius Z.A."/>
            <person name="Steffenson B.J."/>
            <person name="Schwessinger B."/>
            <person name="Dodds P.N."/>
            <person name="Figueroa M."/>
        </authorList>
    </citation>
    <scope>NUCLEOTIDE SEQUENCE [LARGE SCALE GENOMIC DNA]</scope>
    <source>
        <strain evidence="1 2">Ug99</strain>
    </source>
</reference>
<proteinExistence type="predicted"/>
<sequence>MCRFGEASETALMETHGLDSIASSDGLSDAESLVFFFSSFRSCNVCVCVCDVVLRMMMIAKRRMSQKTLKVQNVFIYLVYPHNPDPPHTVSSLNTVSKPRHRPLHNSVFQSSRAVLAVHRFGPRKLKELVD</sequence>